<organism evidence="4 5">
    <name type="scientific">Haematococcus lacustris</name>
    <name type="common">Green alga</name>
    <name type="synonym">Haematococcus pluvialis</name>
    <dbReference type="NCBI Taxonomy" id="44745"/>
    <lineage>
        <taxon>Eukaryota</taxon>
        <taxon>Viridiplantae</taxon>
        <taxon>Chlorophyta</taxon>
        <taxon>core chlorophytes</taxon>
        <taxon>Chlorophyceae</taxon>
        <taxon>CS clade</taxon>
        <taxon>Chlamydomonadales</taxon>
        <taxon>Haematococcaceae</taxon>
        <taxon>Haematococcus</taxon>
    </lineage>
</organism>
<evidence type="ECO:0000259" key="3">
    <source>
        <dbReference type="Pfam" id="PF01515"/>
    </source>
</evidence>
<evidence type="ECO:0000313" key="4">
    <source>
        <dbReference type="EMBL" id="GFH33190.1"/>
    </source>
</evidence>
<dbReference type="AlphaFoldDB" id="A0A6A0AJS3"/>
<dbReference type="Gene3D" id="3.40.50.10950">
    <property type="match status" value="1"/>
</dbReference>
<gene>
    <name evidence="4" type="ORF">HaLaN_32521</name>
</gene>
<dbReference type="InterPro" id="IPR050500">
    <property type="entry name" value="Phos_Acetyltrans/Butyryltrans"/>
</dbReference>
<feature type="non-terminal residue" evidence="4">
    <location>
        <position position="58"/>
    </location>
</feature>
<keyword evidence="5" id="KW-1185">Reference proteome</keyword>
<evidence type="ECO:0000313" key="5">
    <source>
        <dbReference type="Proteomes" id="UP000485058"/>
    </source>
</evidence>
<dbReference type="Pfam" id="PF01515">
    <property type="entry name" value="PTA_PTB"/>
    <property type="match status" value="1"/>
</dbReference>
<name>A0A6A0AJS3_HAELA</name>
<feature type="non-terminal residue" evidence="4">
    <location>
        <position position="1"/>
    </location>
</feature>
<evidence type="ECO:0000256" key="2">
    <source>
        <dbReference type="ARBA" id="ARBA00023315"/>
    </source>
</evidence>
<feature type="domain" description="Phosphate acetyl/butaryl transferase" evidence="3">
    <location>
        <begin position="2"/>
        <end position="57"/>
    </location>
</feature>
<comment type="caution">
    <text evidence="4">The sequence shown here is derived from an EMBL/GenBank/DDBJ whole genome shotgun (WGS) entry which is preliminary data.</text>
</comment>
<reference evidence="4 5" key="1">
    <citation type="submission" date="2020-02" db="EMBL/GenBank/DDBJ databases">
        <title>Draft genome sequence of Haematococcus lacustris strain NIES-144.</title>
        <authorList>
            <person name="Morimoto D."/>
            <person name="Nakagawa S."/>
            <person name="Yoshida T."/>
            <person name="Sawayama S."/>
        </authorList>
    </citation>
    <scope>NUCLEOTIDE SEQUENCE [LARGE SCALE GENOMIC DNA]</scope>
    <source>
        <strain evidence="4 5">NIES-144</strain>
    </source>
</reference>
<keyword evidence="2" id="KW-0012">Acyltransferase</keyword>
<dbReference type="SUPFAM" id="SSF53659">
    <property type="entry name" value="Isocitrate/Isopropylmalate dehydrogenase-like"/>
    <property type="match status" value="1"/>
</dbReference>
<dbReference type="Proteomes" id="UP000485058">
    <property type="component" value="Unassembled WGS sequence"/>
</dbReference>
<dbReference type="PANTHER" id="PTHR43356:SF3">
    <property type="entry name" value="PHOSPHATE ACETYLTRANSFERASE"/>
    <property type="match status" value="1"/>
</dbReference>
<dbReference type="PANTHER" id="PTHR43356">
    <property type="entry name" value="PHOSPHATE ACETYLTRANSFERASE"/>
    <property type="match status" value="1"/>
</dbReference>
<dbReference type="InterPro" id="IPR002505">
    <property type="entry name" value="PTA_PTB"/>
</dbReference>
<accession>A0A6A0AJS3</accession>
<evidence type="ECO:0000256" key="1">
    <source>
        <dbReference type="ARBA" id="ARBA00022679"/>
    </source>
</evidence>
<dbReference type="EMBL" id="BLLF01007957">
    <property type="protein sequence ID" value="GFH33190.1"/>
    <property type="molecule type" value="Genomic_DNA"/>
</dbReference>
<dbReference type="GO" id="GO:0016746">
    <property type="term" value="F:acyltransferase activity"/>
    <property type="evidence" value="ECO:0007669"/>
    <property type="project" value="UniProtKB-KW"/>
</dbReference>
<dbReference type="InterPro" id="IPR042113">
    <property type="entry name" value="P_AcTrfase_dom1"/>
</dbReference>
<keyword evidence="1" id="KW-0808">Transferase</keyword>
<protein>
    <recommendedName>
        <fullName evidence="3">Phosphate acetyl/butaryl transferase domain-containing protein</fullName>
    </recommendedName>
</protein>
<sequence>NDVNMFGVLMVHCGDVDGMVSGALHTTAATIRPAMQVLRSGASSVVSSIFFMCLPDKV</sequence>
<proteinExistence type="predicted"/>